<organism evidence="2 3">
    <name type="scientific">Trifolium medium</name>
    <dbReference type="NCBI Taxonomy" id="97028"/>
    <lineage>
        <taxon>Eukaryota</taxon>
        <taxon>Viridiplantae</taxon>
        <taxon>Streptophyta</taxon>
        <taxon>Embryophyta</taxon>
        <taxon>Tracheophyta</taxon>
        <taxon>Spermatophyta</taxon>
        <taxon>Magnoliopsida</taxon>
        <taxon>eudicotyledons</taxon>
        <taxon>Gunneridae</taxon>
        <taxon>Pentapetalae</taxon>
        <taxon>rosids</taxon>
        <taxon>fabids</taxon>
        <taxon>Fabales</taxon>
        <taxon>Fabaceae</taxon>
        <taxon>Papilionoideae</taxon>
        <taxon>50 kb inversion clade</taxon>
        <taxon>NPAAA clade</taxon>
        <taxon>Hologalegina</taxon>
        <taxon>IRL clade</taxon>
        <taxon>Trifolieae</taxon>
        <taxon>Trifolium</taxon>
    </lineage>
</organism>
<evidence type="ECO:0000256" key="1">
    <source>
        <dbReference type="SAM" id="MobiDB-lite"/>
    </source>
</evidence>
<protein>
    <submittedName>
        <fullName evidence="2">Uncharacterized protein</fullName>
    </submittedName>
</protein>
<keyword evidence="3" id="KW-1185">Reference proteome</keyword>
<reference evidence="2 3" key="1">
    <citation type="journal article" date="2018" name="Front. Plant Sci.">
        <title>Red Clover (Trifolium pratense) and Zigzag Clover (T. medium) - A Picture of Genomic Similarities and Differences.</title>
        <authorList>
            <person name="Dluhosova J."/>
            <person name="Istvanek J."/>
            <person name="Nedelnik J."/>
            <person name="Repkova J."/>
        </authorList>
    </citation>
    <scope>NUCLEOTIDE SEQUENCE [LARGE SCALE GENOMIC DNA]</scope>
    <source>
        <strain evidence="3">cv. 10/8</strain>
        <tissue evidence="2">Leaf</tissue>
    </source>
</reference>
<name>A0A392PZV9_9FABA</name>
<dbReference type="EMBL" id="LXQA010106582">
    <property type="protein sequence ID" value="MCI17683.1"/>
    <property type="molecule type" value="Genomic_DNA"/>
</dbReference>
<feature type="compositionally biased region" description="Basic residues" evidence="1">
    <location>
        <begin position="69"/>
        <end position="83"/>
    </location>
</feature>
<evidence type="ECO:0000313" key="2">
    <source>
        <dbReference type="EMBL" id="MCI17683.1"/>
    </source>
</evidence>
<proteinExistence type="predicted"/>
<sequence length="83" mass="9383">MCNSKNRGERGSTPHDSDDDGSSHTNTMLRKQMRLNRKPSPQEAGFLLPFNETLASPSRSFRSMDPKISHPKSIKKTIKTRIV</sequence>
<feature type="region of interest" description="Disordered" evidence="1">
    <location>
        <begin position="1"/>
        <end position="44"/>
    </location>
</feature>
<evidence type="ECO:0000313" key="3">
    <source>
        <dbReference type="Proteomes" id="UP000265520"/>
    </source>
</evidence>
<dbReference type="Proteomes" id="UP000265520">
    <property type="component" value="Unassembled WGS sequence"/>
</dbReference>
<dbReference type="AlphaFoldDB" id="A0A392PZV9"/>
<accession>A0A392PZV9</accession>
<feature type="compositionally biased region" description="Basic and acidic residues" evidence="1">
    <location>
        <begin position="1"/>
        <end position="16"/>
    </location>
</feature>
<comment type="caution">
    <text evidence="2">The sequence shown here is derived from an EMBL/GenBank/DDBJ whole genome shotgun (WGS) entry which is preliminary data.</text>
</comment>
<feature type="region of interest" description="Disordered" evidence="1">
    <location>
        <begin position="57"/>
        <end position="83"/>
    </location>
</feature>